<dbReference type="EC" id="2.3.2.36" evidence="17"/>
<accession>A0ABM1B923</accession>
<keyword evidence="13" id="KW-0472">Membrane</keyword>
<evidence type="ECO:0000256" key="12">
    <source>
        <dbReference type="ARBA" id="ARBA00022989"/>
    </source>
</evidence>
<evidence type="ECO:0000256" key="16">
    <source>
        <dbReference type="ARBA" id="ARBA00034438"/>
    </source>
</evidence>
<reference evidence="22" key="1">
    <citation type="submission" date="2025-08" db="UniProtKB">
        <authorList>
            <consortium name="RefSeq"/>
        </authorList>
    </citation>
    <scope>IDENTIFICATION</scope>
    <source>
        <tissue evidence="22">Muscle</tissue>
    </source>
</reference>
<evidence type="ECO:0000256" key="5">
    <source>
        <dbReference type="ARBA" id="ARBA00022679"/>
    </source>
</evidence>
<dbReference type="Gene3D" id="3.30.40.10">
    <property type="entry name" value="Zinc/RING finger domain, C3HC4 (zinc finger)"/>
    <property type="match status" value="1"/>
</dbReference>
<evidence type="ECO:0000256" key="2">
    <source>
        <dbReference type="ARBA" id="ARBA00004906"/>
    </source>
</evidence>
<keyword evidence="8 19" id="KW-0863">Zinc-finger</keyword>
<evidence type="ECO:0000256" key="3">
    <source>
        <dbReference type="ARBA" id="ARBA00008704"/>
    </source>
</evidence>
<evidence type="ECO:0000256" key="10">
    <source>
        <dbReference type="ARBA" id="ARBA00022833"/>
    </source>
</evidence>
<name>A0ABM1B923_LIMPO</name>
<dbReference type="InterPro" id="IPR025654">
    <property type="entry name" value="PEX2/10"/>
</dbReference>
<evidence type="ECO:0000256" key="13">
    <source>
        <dbReference type="ARBA" id="ARBA00023136"/>
    </source>
</evidence>
<evidence type="ECO:0000256" key="19">
    <source>
        <dbReference type="PROSITE-ProRule" id="PRU00175"/>
    </source>
</evidence>
<keyword evidence="4" id="KW-0813">Transport</keyword>
<evidence type="ECO:0000313" key="21">
    <source>
        <dbReference type="Proteomes" id="UP000694941"/>
    </source>
</evidence>
<dbReference type="InterPro" id="IPR017907">
    <property type="entry name" value="Znf_RING_CS"/>
</dbReference>
<evidence type="ECO:0000256" key="1">
    <source>
        <dbReference type="ARBA" id="ARBA00004585"/>
    </source>
</evidence>
<gene>
    <name evidence="22" type="primary">LOC106461966</name>
</gene>
<dbReference type="InterPro" id="IPR001841">
    <property type="entry name" value="Znf_RING"/>
</dbReference>
<evidence type="ECO:0000256" key="9">
    <source>
        <dbReference type="ARBA" id="ARBA00022786"/>
    </source>
</evidence>
<evidence type="ECO:0000259" key="20">
    <source>
        <dbReference type="PROSITE" id="PS50089"/>
    </source>
</evidence>
<dbReference type="PANTHER" id="PTHR48178">
    <property type="entry name" value="PEROXISOME BIOGENESIS FACTOR 2"/>
    <property type="match status" value="1"/>
</dbReference>
<keyword evidence="21" id="KW-1185">Reference proteome</keyword>
<keyword evidence="12" id="KW-1133">Transmembrane helix</keyword>
<comment type="catalytic activity">
    <reaction evidence="16">
        <text>[E2 ubiquitin-conjugating enzyme]-S-ubiquitinyl-L-cysteine + [acceptor protein]-L-cysteine = [E2 ubiquitin-conjugating enzyme]-L-cysteine + [acceptor protein]-S-ubiquitinyl-L-cysteine.</text>
        <dbReference type="EC" id="2.3.2.36"/>
    </reaction>
</comment>
<keyword evidence="9" id="KW-0833">Ubl conjugation pathway</keyword>
<dbReference type="GeneID" id="106461966"/>
<dbReference type="PROSITE" id="PS00518">
    <property type="entry name" value="ZF_RING_1"/>
    <property type="match status" value="1"/>
</dbReference>
<dbReference type="RefSeq" id="XP_013777289.1">
    <property type="nucleotide sequence ID" value="XM_013921835.2"/>
</dbReference>
<dbReference type="InterPro" id="IPR006845">
    <property type="entry name" value="Pex_N"/>
</dbReference>
<keyword evidence="7" id="KW-0479">Metal-binding</keyword>
<dbReference type="InterPro" id="IPR045859">
    <property type="entry name" value="RING-HC_PEX2"/>
</dbReference>
<dbReference type="PROSITE" id="PS50089">
    <property type="entry name" value="ZF_RING_2"/>
    <property type="match status" value="1"/>
</dbReference>
<dbReference type="InterPro" id="IPR013083">
    <property type="entry name" value="Znf_RING/FYVE/PHD"/>
</dbReference>
<evidence type="ECO:0000256" key="6">
    <source>
        <dbReference type="ARBA" id="ARBA00022692"/>
    </source>
</evidence>
<dbReference type="Proteomes" id="UP000694941">
    <property type="component" value="Unplaced"/>
</dbReference>
<dbReference type="Pfam" id="PF04757">
    <property type="entry name" value="Pex2_Pex12"/>
    <property type="match status" value="1"/>
</dbReference>
<feature type="domain" description="RING-type" evidence="20">
    <location>
        <begin position="234"/>
        <end position="273"/>
    </location>
</feature>
<keyword evidence="10" id="KW-0862">Zinc</keyword>
<keyword evidence="14" id="KW-0576">Peroxisome</keyword>
<evidence type="ECO:0000256" key="17">
    <source>
        <dbReference type="ARBA" id="ARBA00034523"/>
    </source>
</evidence>
<evidence type="ECO:0000256" key="11">
    <source>
        <dbReference type="ARBA" id="ARBA00022927"/>
    </source>
</evidence>
<evidence type="ECO:0000256" key="18">
    <source>
        <dbReference type="ARBA" id="ARBA00034543"/>
    </source>
</evidence>
<evidence type="ECO:0000256" key="8">
    <source>
        <dbReference type="ARBA" id="ARBA00022771"/>
    </source>
</evidence>
<evidence type="ECO:0000256" key="14">
    <source>
        <dbReference type="ARBA" id="ARBA00023140"/>
    </source>
</evidence>
<comment type="subcellular location">
    <subcellularLocation>
        <location evidence="1">Peroxisome membrane</location>
        <topology evidence="1">Multi-pass membrane protein</topology>
    </subcellularLocation>
</comment>
<organism evidence="21 22">
    <name type="scientific">Limulus polyphemus</name>
    <name type="common">Atlantic horseshoe crab</name>
    <dbReference type="NCBI Taxonomy" id="6850"/>
    <lineage>
        <taxon>Eukaryota</taxon>
        <taxon>Metazoa</taxon>
        <taxon>Ecdysozoa</taxon>
        <taxon>Arthropoda</taxon>
        <taxon>Chelicerata</taxon>
        <taxon>Merostomata</taxon>
        <taxon>Xiphosura</taxon>
        <taxon>Limulidae</taxon>
        <taxon>Limulus</taxon>
    </lineage>
</organism>
<evidence type="ECO:0000256" key="7">
    <source>
        <dbReference type="ARBA" id="ARBA00022723"/>
    </source>
</evidence>
<keyword evidence="6" id="KW-0812">Transmembrane</keyword>
<protein>
    <recommendedName>
        <fullName evidence="18">Peroxisome biogenesis factor 2</fullName>
        <ecNumber evidence="17">2.3.2.36</ecNumber>
    </recommendedName>
    <alternativeName>
        <fullName evidence="15">Peroxin-2</fullName>
    </alternativeName>
</protein>
<keyword evidence="11" id="KW-0653">Protein transport</keyword>
<dbReference type="SMART" id="SM00184">
    <property type="entry name" value="RING"/>
    <property type="match status" value="1"/>
</dbReference>
<comment type="pathway">
    <text evidence="2">Protein modification; protein ubiquitination.</text>
</comment>
<evidence type="ECO:0000256" key="15">
    <source>
        <dbReference type="ARBA" id="ARBA00032511"/>
    </source>
</evidence>
<dbReference type="CDD" id="cd16526">
    <property type="entry name" value="RING-HC_PEX2"/>
    <property type="match status" value="1"/>
</dbReference>
<evidence type="ECO:0000313" key="22">
    <source>
        <dbReference type="RefSeq" id="XP_013777289.1"/>
    </source>
</evidence>
<proteinExistence type="inferred from homology"/>
<keyword evidence="5" id="KW-0808">Transferase</keyword>
<dbReference type="SUPFAM" id="SSF57850">
    <property type="entry name" value="RING/U-box"/>
    <property type="match status" value="1"/>
</dbReference>
<sequence>MADVKESRVNQLDAAALDEELLSLLCGRVNEALKYFKAGLFTSIGPELQALLKLVVWKLTLYSNGSTIGQNLLNLEYKHAESTCSLSSRRAILFAFFTVGLPWLKERLEVLVRPFVAAENMSKVRDGVEWIETTIKLGNMLNFLIFLQQGKYCLLSERVLHIRNMSSTVQPLRQVQYEYMNRELLWHGFAEFLTFVLPLINVHRMKNILWRFIFSRKETPTSVETRTYADAATCAVCKKWPIIPHDIGCRHVYCYYCISSNVLAEEQFRCPSCGVRAKGMNSLQPVSVISNPLLTG</sequence>
<evidence type="ECO:0000256" key="4">
    <source>
        <dbReference type="ARBA" id="ARBA00022448"/>
    </source>
</evidence>
<dbReference type="PANTHER" id="PTHR48178:SF1">
    <property type="entry name" value="PEROXISOME BIOGENESIS FACTOR 2"/>
    <property type="match status" value="1"/>
</dbReference>
<comment type="similarity">
    <text evidence="3">Belongs to the pex2/pex10/pex12 family.</text>
</comment>